<evidence type="ECO:0000313" key="1">
    <source>
        <dbReference type="EMBL" id="GJT88952.1"/>
    </source>
</evidence>
<dbReference type="Proteomes" id="UP001151760">
    <property type="component" value="Unassembled WGS sequence"/>
</dbReference>
<evidence type="ECO:0000313" key="2">
    <source>
        <dbReference type="Proteomes" id="UP001151760"/>
    </source>
</evidence>
<keyword evidence="2" id="KW-1185">Reference proteome</keyword>
<reference evidence="1" key="2">
    <citation type="submission" date="2022-01" db="EMBL/GenBank/DDBJ databases">
        <authorList>
            <person name="Yamashiro T."/>
            <person name="Shiraishi A."/>
            <person name="Satake H."/>
            <person name="Nakayama K."/>
        </authorList>
    </citation>
    <scope>NUCLEOTIDE SEQUENCE</scope>
</reference>
<dbReference type="EMBL" id="BQNB010019778">
    <property type="protein sequence ID" value="GJT88952.1"/>
    <property type="molecule type" value="Genomic_DNA"/>
</dbReference>
<sequence>MSGVTEALDDSGIVGEHSSDFSSMAIGVRALRQRHREVIYGIWTSLLNEGYLSHRTWSTEADRERAQTRDVRESCDIALCFLLRGRYTVEWEDVVDIRDRAEGGYEVGVVQGGLDGMSSVGSYMENWRELVALEWCVFSLEEDDNLTKYSIEDGRPTVNDLSYLDRWYLDIVEPTELY</sequence>
<evidence type="ECO:0008006" key="3">
    <source>
        <dbReference type="Google" id="ProtNLM"/>
    </source>
</evidence>
<accession>A0ABQ5HM38</accession>
<reference evidence="1" key="1">
    <citation type="journal article" date="2022" name="Int. J. Mol. Sci.">
        <title>Draft Genome of Tanacetum Coccineum: Genomic Comparison of Closely Related Tanacetum-Family Plants.</title>
        <authorList>
            <person name="Yamashiro T."/>
            <person name="Shiraishi A."/>
            <person name="Nakayama K."/>
            <person name="Satake H."/>
        </authorList>
    </citation>
    <scope>NUCLEOTIDE SEQUENCE</scope>
</reference>
<name>A0ABQ5HM38_9ASTR</name>
<proteinExistence type="predicted"/>
<gene>
    <name evidence="1" type="ORF">Tco_1070669</name>
</gene>
<protein>
    <recommendedName>
        <fullName evidence="3">DUF4062 domain-containing protein</fullName>
    </recommendedName>
</protein>
<comment type="caution">
    <text evidence="1">The sequence shown here is derived from an EMBL/GenBank/DDBJ whole genome shotgun (WGS) entry which is preliminary data.</text>
</comment>
<organism evidence="1 2">
    <name type="scientific">Tanacetum coccineum</name>
    <dbReference type="NCBI Taxonomy" id="301880"/>
    <lineage>
        <taxon>Eukaryota</taxon>
        <taxon>Viridiplantae</taxon>
        <taxon>Streptophyta</taxon>
        <taxon>Embryophyta</taxon>
        <taxon>Tracheophyta</taxon>
        <taxon>Spermatophyta</taxon>
        <taxon>Magnoliopsida</taxon>
        <taxon>eudicotyledons</taxon>
        <taxon>Gunneridae</taxon>
        <taxon>Pentapetalae</taxon>
        <taxon>asterids</taxon>
        <taxon>campanulids</taxon>
        <taxon>Asterales</taxon>
        <taxon>Asteraceae</taxon>
        <taxon>Asteroideae</taxon>
        <taxon>Anthemideae</taxon>
        <taxon>Anthemidinae</taxon>
        <taxon>Tanacetum</taxon>
    </lineage>
</organism>